<sequence>MSIQYSLPSKRKSPHEEVNPNSESSKKTLIASSQMPTPADDSDQLQSLVDEGIEVIEPIRSNTPSSILVGSGKTKSVVWLHFTKVKVDGKDKVKCNYCRKQLIDTKLLTLTVDNCSTNDAVVQDLLGRASTFLPYATW</sequence>
<gene>
    <name evidence="1" type="ORF">Patl1_33623</name>
</gene>
<protein>
    <submittedName>
        <fullName evidence="1">Uncharacterized protein</fullName>
    </submittedName>
</protein>
<dbReference type="EMBL" id="CM047910">
    <property type="protein sequence ID" value="KAJ0075124.1"/>
    <property type="molecule type" value="Genomic_DNA"/>
</dbReference>
<proteinExistence type="predicted"/>
<accession>A0ACC0ZQU2</accession>
<organism evidence="1 2">
    <name type="scientific">Pistacia atlantica</name>
    <dbReference type="NCBI Taxonomy" id="434234"/>
    <lineage>
        <taxon>Eukaryota</taxon>
        <taxon>Viridiplantae</taxon>
        <taxon>Streptophyta</taxon>
        <taxon>Embryophyta</taxon>
        <taxon>Tracheophyta</taxon>
        <taxon>Spermatophyta</taxon>
        <taxon>Magnoliopsida</taxon>
        <taxon>eudicotyledons</taxon>
        <taxon>Gunneridae</taxon>
        <taxon>Pentapetalae</taxon>
        <taxon>rosids</taxon>
        <taxon>malvids</taxon>
        <taxon>Sapindales</taxon>
        <taxon>Anacardiaceae</taxon>
        <taxon>Pistacia</taxon>
    </lineage>
</organism>
<name>A0ACC0ZQU2_9ROSI</name>
<keyword evidence="2" id="KW-1185">Reference proteome</keyword>
<evidence type="ECO:0000313" key="1">
    <source>
        <dbReference type="EMBL" id="KAJ0075124.1"/>
    </source>
</evidence>
<comment type="caution">
    <text evidence="1">The sequence shown here is derived from an EMBL/GenBank/DDBJ whole genome shotgun (WGS) entry which is preliminary data.</text>
</comment>
<evidence type="ECO:0000313" key="2">
    <source>
        <dbReference type="Proteomes" id="UP001164250"/>
    </source>
</evidence>
<reference evidence="2" key="1">
    <citation type="journal article" date="2023" name="G3 (Bethesda)">
        <title>Genome assembly and association tests identify interacting loci associated with vigor, precocity, and sex in interspecific pistachio rootstocks.</title>
        <authorList>
            <person name="Palmer W."/>
            <person name="Jacygrad E."/>
            <person name="Sagayaradj S."/>
            <person name="Cavanaugh K."/>
            <person name="Han R."/>
            <person name="Bertier L."/>
            <person name="Beede B."/>
            <person name="Kafkas S."/>
            <person name="Golino D."/>
            <person name="Preece J."/>
            <person name="Michelmore R."/>
        </authorList>
    </citation>
    <scope>NUCLEOTIDE SEQUENCE [LARGE SCALE GENOMIC DNA]</scope>
</reference>
<dbReference type="Proteomes" id="UP001164250">
    <property type="component" value="Chromosome 15"/>
</dbReference>